<dbReference type="InterPro" id="IPR005561">
    <property type="entry name" value="ANTAR"/>
</dbReference>
<evidence type="ECO:0000256" key="1">
    <source>
        <dbReference type="ARBA" id="ARBA00018672"/>
    </source>
</evidence>
<evidence type="ECO:0000313" key="8">
    <source>
        <dbReference type="EMBL" id="PNT98653.1"/>
    </source>
</evidence>
<feature type="domain" description="ANTAR" evidence="7">
    <location>
        <begin position="125"/>
        <end position="186"/>
    </location>
</feature>
<comment type="function">
    <text evidence="3">May play the central regulatory role in sporulation. It may be an element of the effector pathway responsible for the activation of sporulation genes in response to nutritional stress. Spo0A may act in concert with spo0H (a sigma factor) to control the expression of some genes that are critical to the sporulation process.</text>
</comment>
<dbReference type="InterPro" id="IPR001789">
    <property type="entry name" value="Sig_transdc_resp-reg_receiver"/>
</dbReference>
<feature type="coiled-coil region" evidence="5">
    <location>
        <begin position="118"/>
        <end position="148"/>
    </location>
</feature>
<dbReference type="PANTHER" id="PTHR44591:SF23">
    <property type="entry name" value="CHEY SUBFAMILY"/>
    <property type="match status" value="1"/>
</dbReference>
<evidence type="ECO:0000259" key="6">
    <source>
        <dbReference type="PROSITE" id="PS50110"/>
    </source>
</evidence>
<evidence type="ECO:0000259" key="7">
    <source>
        <dbReference type="PROSITE" id="PS50921"/>
    </source>
</evidence>
<reference evidence="8 9" key="1">
    <citation type="submission" date="2017-06" db="EMBL/GenBank/DDBJ databases">
        <title>Investigating the central metabolism of Clostridium thermosuccinogenes.</title>
        <authorList>
            <person name="Koendjbiharie J.G."/>
            <person name="van Kranenburg R."/>
        </authorList>
    </citation>
    <scope>NUCLEOTIDE SEQUENCE [LARGE SCALE GENOMIC DNA]</scope>
    <source>
        <strain evidence="8 9">DSM 5806</strain>
    </source>
</reference>
<name>A0A2K2EXA6_9CLOT</name>
<evidence type="ECO:0000313" key="9">
    <source>
        <dbReference type="Proteomes" id="UP000236151"/>
    </source>
</evidence>
<evidence type="ECO:0000256" key="3">
    <source>
        <dbReference type="ARBA" id="ARBA00024867"/>
    </source>
</evidence>
<feature type="modified residue" description="4-aspartylphosphate" evidence="4">
    <location>
        <position position="55"/>
    </location>
</feature>
<keyword evidence="5" id="KW-0175">Coiled coil</keyword>
<dbReference type="AlphaFoldDB" id="A0A2K2EXA6"/>
<dbReference type="InterPro" id="IPR050595">
    <property type="entry name" value="Bact_response_regulator"/>
</dbReference>
<dbReference type="Pfam" id="PF00072">
    <property type="entry name" value="Response_reg"/>
    <property type="match status" value="1"/>
</dbReference>
<dbReference type="EMBL" id="NIOJ01000025">
    <property type="protein sequence ID" value="PNT98653.1"/>
    <property type="molecule type" value="Genomic_DNA"/>
</dbReference>
<dbReference type="RefSeq" id="WP_103081688.1">
    <property type="nucleotide sequence ID" value="NZ_CP021850.1"/>
</dbReference>
<evidence type="ECO:0000256" key="4">
    <source>
        <dbReference type="PROSITE-ProRule" id="PRU00169"/>
    </source>
</evidence>
<dbReference type="GO" id="GO:0000160">
    <property type="term" value="P:phosphorelay signal transduction system"/>
    <property type="evidence" value="ECO:0007669"/>
    <property type="project" value="InterPro"/>
</dbReference>
<dbReference type="Pfam" id="PF03861">
    <property type="entry name" value="ANTAR"/>
    <property type="match status" value="1"/>
</dbReference>
<dbReference type="SMART" id="SM00448">
    <property type="entry name" value="REC"/>
    <property type="match status" value="1"/>
</dbReference>
<dbReference type="PROSITE" id="PS50921">
    <property type="entry name" value="ANTAR"/>
    <property type="match status" value="1"/>
</dbReference>
<dbReference type="InterPro" id="IPR011006">
    <property type="entry name" value="CheY-like_superfamily"/>
</dbReference>
<dbReference type="KEGG" id="cthd:CDO33_18005"/>
<dbReference type="Gene3D" id="1.10.10.10">
    <property type="entry name" value="Winged helix-like DNA-binding domain superfamily/Winged helix DNA-binding domain"/>
    <property type="match status" value="1"/>
</dbReference>
<dbReference type="GO" id="GO:0003723">
    <property type="term" value="F:RNA binding"/>
    <property type="evidence" value="ECO:0007669"/>
    <property type="project" value="InterPro"/>
</dbReference>
<gene>
    <name evidence="8" type="ORF">CDQ84_10440</name>
</gene>
<proteinExistence type="predicted"/>
<dbReference type="Proteomes" id="UP000236151">
    <property type="component" value="Unassembled WGS sequence"/>
</dbReference>
<dbReference type="PANTHER" id="PTHR44591">
    <property type="entry name" value="STRESS RESPONSE REGULATOR PROTEIN 1"/>
    <property type="match status" value="1"/>
</dbReference>
<evidence type="ECO:0000256" key="2">
    <source>
        <dbReference type="ARBA" id="ARBA00022553"/>
    </source>
</evidence>
<dbReference type="SMART" id="SM01012">
    <property type="entry name" value="ANTAR"/>
    <property type="match status" value="1"/>
</dbReference>
<dbReference type="InterPro" id="IPR008327">
    <property type="entry name" value="Sig_transdc_resp-reg_antiterm"/>
</dbReference>
<dbReference type="OrthoDB" id="9808843at2"/>
<dbReference type="InterPro" id="IPR036388">
    <property type="entry name" value="WH-like_DNA-bd_sf"/>
</dbReference>
<protein>
    <recommendedName>
        <fullName evidence="1">Stage 0 sporulation protein A homolog</fullName>
    </recommendedName>
</protein>
<organism evidence="8 9">
    <name type="scientific">Clostridium thermosuccinogenes</name>
    <dbReference type="NCBI Taxonomy" id="84032"/>
    <lineage>
        <taxon>Bacteria</taxon>
        <taxon>Bacillati</taxon>
        <taxon>Bacillota</taxon>
        <taxon>Clostridia</taxon>
        <taxon>Eubacteriales</taxon>
        <taxon>Clostridiaceae</taxon>
        <taxon>Clostridium</taxon>
    </lineage>
</organism>
<keyword evidence="9" id="KW-1185">Reference proteome</keyword>
<accession>A0A2K2EXA6</accession>
<dbReference type="PIRSF" id="PIRSF036382">
    <property type="entry name" value="RR_antiterm"/>
    <property type="match status" value="1"/>
</dbReference>
<comment type="caution">
    <text evidence="8">The sequence shown here is derived from an EMBL/GenBank/DDBJ whole genome shotgun (WGS) entry which is preliminary data.</text>
</comment>
<dbReference type="SUPFAM" id="SSF52172">
    <property type="entry name" value="CheY-like"/>
    <property type="match status" value="1"/>
</dbReference>
<evidence type="ECO:0000256" key="5">
    <source>
        <dbReference type="SAM" id="Coils"/>
    </source>
</evidence>
<dbReference type="Gene3D" id="3.40.50.2300">
    <property type="match status" value="1"/>
</dbReference>
<feature type="domain" description="Response regulatory" evidence="6">
    <location>
        <begin position="5"/>
        <end position="119"/>
    </location>
</feature>
<sequence length="195" mass="22052">MEAARILVAMGSETSDGKMRDLLAANGYTVIGHATDGNDCLRKIKSLRPDLAVLDYDLPALNGYEVSKIAAEDKLCDIILIVGRRQKDAAFFGDFSEEITVLVKPLNRESFLNIVDVIIRNRQRIMNLEKQIEELKISLETRKEIEKAKGLLMEHLGLTEEKAFRRMQKQSMDKGIPMREIARSVIRIYGSAKQT</sequence>
<keyword evidence="2 4" id="KW-0597">Phosphoprotein</keyword>
<dbReference type="PROSITE" id="PS50110">
    <property type="entry name" value="RESPONSE_REGULATORY"/>
    <property type="match status" value="1"/>
</dbReference>